<comment type="function">
    <text evidence="2">Catalyzes a mechanistically unusual reaction, the ATP-dependent insertion of CO2 between the N7 and N8 nitrogen atoms of 7,8-diaminopelargonic acid (DAPA, also called 7,8-diammoniononanoate) to form a ureido ring.</text>
</comment>
<comment type="pathway">
    <text evidence="2">Cofactor biosynthesis; biotin biosynthesis; biotin from 7,8-diaminononanoate: step 1/2.</text>
</comment>
<organism evidence="3 4">
    <name type="scientific">Paraglaciecola algarum</name>
    <dbReference type="NCBI Taxonomy" id="3050085"/>
    <lineage>
        <taxon>Bacteria</taxon>
        <taxon>Pseudomonadati</taxon>
        <taxon>Pseudomonadota</taxon>
        <taxon>Gammaproteobacteria</taxon>
        <taxon>Alteromonadales</taxon>
        <taxon>Alteromonadaceae</taxon>
        <taxon>Paraglaciecola</taxon>
    </lineage>
</organism>
<comment type="caution">
    <text evidence="3">The sequence shown here is derived from an EMBL/GenBank/DDBJ whole genome shotgun (WGS) entry which is preliminary data.</text>
</comment>
<dbReference type="GO" id="GO:0004141">
    <property type="term" value="F:dethiobiotin synthase activity"/>
    <property type="evidence" value="ECO:0007669"/>
    <property type="project" value="UniProtKB-EC"/>
</dbReference>
<dbReference type="PANTHER" id="PTHR43210:SF5">
    <property type="entry name" value="DETHIOBIOTIN SYNTHETASE"/>
    <property type="match status" value="1"/>
</dbReference>
<evidence type="ECO:0000313" key="4">
    <source>
        <dbReference type="Proteomes" id="UP001521137"/>
    </source>
</evidence>
<protein>
    <recommendedName>
        <fullName evidence="2">ATP-dependent dethiobiotin synthetase BioD</fullName>
        <ecNumber evidence="2">6.3.3.3</ecNumber>
    </recommendedName>
    <alternativeName>
        <fullName evidence="2">DTB synthetase</fullName>
        <shortName evidence="2">DTBS</shortName>
    </alternativeName>
    <alternativeName>
        <fullName evidence="2">Dethiobiotin synthase</fullName>
    </alternativeName>
</protein>
<feature type="binding site" evidence="2">
    <location>
        <begin position="19"/>
        <end position="24"/>
    </location>
    <ligand>
        <name>ATP</name>
        <dbReference type="ChEBI" id="CHEBI:30616"/>
    </ligand>
</feature>
<dbReference type="InterPro" id="IPR027417">
    <property type="entry name" value="P-loop_NTPase"/>
</dbReference>
<feature type="binding site" evidence="2">
    <location>
        <position position="61"/>
    </location>
    <ligand>
        <name>ATP</name>
        <dbReference type="ChEBI" id="CHEBI:30616"/>
    </ligand>
</feature>
<name>A0ABS9DBK0_9ALTE</name>
<feature type="binding site" evidence="2">
    <location>
        <position position="23"/>
    </location>
    <ligand>
        <name>Mg(2+)</name>
        <dbReference type="ChEBI" id="CHEBI:18420"/>
    </ligand>
</feature>
<comment type="subcellular location">
    <subcellularLocation>
        <location evidence="2">Cytoplasm</location>
    </subcellularLocation>
</comment>
<feature type="binding site" evidence="2">
    <location>
        <position position="128"/>
    </location>
    <ligand>
        <name>Mg(2+)</name>
        <dbReference type="ChEBI" id="CHEBI:18420"/>
    </ligand>
</feature>
<keyword evidence="4" id="KW-1185">Reference proteome</keyword>
<feature type="binding site" evidence="2">
    <location>
        <begin position="193"/>
        <end position="194"/>
    </location>
    <ligand>
        <name>ATP</name>
        <dbReference type="ChEBI" id="CHEBI:30616"/>
    </ligand>
</feature>
<keyword evidence="2" id="KW-0479">Metal-binding</keyword>
<feature type="binding site" evidence="2">
    <location>
        <begin position="222"/>
        <end position="224"/>
    </location>
    <ligand>
        <name>ATP</name>
        <dbReference type="ChEBI" id="CHEBI:30616"/>
    </ligand>
</feature>
<sequence>MGHLTDNTRAFFVTGTDTEIGKTFVCKGLLQALNDKGYSTAGYKPIAAGCDNTPGGLRNEDALTLQANSSLKLSYDEVNPIAFEAPIAPHLALKQTVKEGEVHYIPIDKIREGFIHLLQKEPNVIVIEGAGGWRLPLGGSYQGRPRYLSEFVSELNLSVILVVGMRLGCLNHAVLTAEAIRNDGLKIAGWVANQVDADMPLVDENIDSLQSLINAPFLGRVPALKGKEQAGQYLNLAGLDL</sequence>
<feature type="binding site" evidence="2">
    <location>
        <position position="61"/>
    </location>
    <ligand>
        <name>Mg(2+)</name>
        <dbReference type="ChEBI" id="CHEBI:18420"/>
    </ligand>
</feature>
<keyword evidence="2 3" id="KW-0436">Ligase</keyword>
<keyword evidence="2" id="KW-0963">Cytoplasm</keyword>
<dbReference type="RefSeq" id="WP_235313859.1">
    <property type="nucleotide sequence ID" value="NZ_JAKGAS010000010.1"/>
</dbReference>
<keyword evidence="1 2" id="KW-0093">Biotin biosynthesis</keyword>
<reference evidence="3 4" key="1">
    <citation type="submission" date="2022-01" db="EMBL/GenBank/DDBJ databases">
        <title>Paraglaciecola sp. G1-23.</title>
        <authorList>
            <person name="Jin M.S."/>
            <person name="Han D.M."/>
            <person name="Kim H.M."/>
            <person name="Jeon C.O."/>
        </authorList>
    </citation>
    <scope>NUCLEOTIDE SEQUENCE [LARGE SCALE GENOMIC DNA]</scope>
    <source>
        <strain evidence="3 4">G1-23</strain>
    </source>
</reference>
<feature type="active site" evidence="2">
    <location>
        <position position="44"/>
    </location>
</feature>
<dbReference type="Proteomes" id="UP001521137">
    <property type="component" value="Unassembled WGS sequence"/>
</dbReference>
<dbReference type="EMBL" id="JAKGAS010000010">
    <property type="protein sequence ID" value="MCF2949757.1"/>
    <property type="molecule type" value="Genomic_DNA"/>
</dbReference>
<keyword evidence="2" id="KW-0547">Nucleotide-binding</keyword>
<evidence type="ECO:0000313" key="3">
    <source>
        <dbReference type="EMBL" id="MCF2949757.1"/>
    </source>
</evidence>
<keyword evidence="2" id="KW-0067">ATP-binding</keyword>
<proteinExistence type="inferred from homology"/>
<evidence type="ECO:0000256" key="2">
    <source>
        <dbReference type="HAMAP-Rule" id="MF_00336"/>
    </source>
</evidence>
<dbReference type="PIRSF" id="PIRSF006755">
    <property type="entry name" value="DTB_synth"/>
    <property type="match status" value="1"/>
</dbReference>
<dbReference type="HAMAP" id="MF_00336">
    <property type="entry name" value="BioD"/>
    <property type="match status" value="1"/>
</dbReference>
<dbReference type="Gene3D" id="3.40.50.300">
    <property type="entry name" value="P-loop containing nucleotide triphosphate hydrolases"/>
    <property type="match status" value="1"/>
</dbReference>
<dbReference type="EC" id="6.3.3.3" evidence="2"/>
<feature type="binding site" evidence="2">
    <location>
        <begin position="128"/>
        <end position="131"/>
    </location>
    <ligand>
        <name>ATP</name>
        <dbReference type="ChEBI" id="CHEBI:30616"/>
    </ligand>
</feature>
<comment type="caution">
    <text evidence="2">Lacks conserved residue(s) required for the propagation of feature annotation.</text>
</comment>
<dbReference type="CDD" id="cd03109">
    <property type="entry name" value="DTBS"/>
    <property type="match status" value="1"/>
</dbReference>
<keyword evidence="2" id="KW-0460">Magnesium</keyword>
<dbReference type="InterPro" id="IPR004472">
    <property type="entry name" value="DTB_synth_BioD"/>
</dbReference>
<comment type="subunit">
    <text evidence="2">Homodimer.</text>
</comment>
<comment type="similarity">
    <text evidence="2">Belongs to the dethiobiotin synthetase family.</text>
</comment>
<dbReference type="Pfam" id="PF13500">
    <property type="entry name" value="AAA_26"/>
    <property type="match status" value="1"/>
</dbReference>
<dbReference type="NCBIfam" id="TIGR00347">
    <property type="entry name" value="bioD"/>
    <property type="match status" value="1"/>
</dbReference>
<comment type="cofactor">
    <cofactor evidence="2">
        <name>Mg(2+)</name>
        <dbReference type="ChEBI" id="CHEBI:18420"/>
    </cofactor>
</comment>
<evidence type="ECO:0000256" key="1">
    <source>
        <dbReference type="ARBA" id="ARBA00022756"/>
    </source>
</evidence>
<accession>A0ABS9DBK0</accession>
<gene>
    <name evidence="2 3" type="primary">bioD</name>
    <name evidence="3" type="ORF">L0668_16685</name>
</gene>
<comment type="catalytic activity">
    <reaction evidence="2">
        <text>(7R,8S)-7,8-diammoniononanoate + CO2 + ATP = (4R,5S)-dethiobiotin + ADP + phosphate + 3 H(+)</text>
        <dbReference type="Rhea" id="RHEA:15805"/>
        <dbReference type="ChEBI" id="CHEBI:15378"/>
        <dbReference type="ChEBI" id="CHEBI:16526"/>
        <dbReference type="ChEBI" id="CHEBI:30616"/>
        <dbReference type="ChEBI" id="CHEBI:43474"/>
        <dbReference type="ChEBI" id="CHEBI:149469"/>
        <dbReference type="ChEBI" id="CHEBI:149473"/>
        <dbReference type="ChEBI" id="CHEBI:456216"/>
        <dbReference type="EC" id="6.3.3.3"/>
    </reaction>
</comment>
<dbReference type="SUPFAM" id="SSF52540">
    <property type="entry name" value="P-loop containing nucleoside triphosphate hydrolases"/>
    <property type="match status" value="1"/>
</dbReference>
<dbReference type="PANTHER" id="PTHR43210">
    <property type="entry name" value="DETHIOBIOTIN SYNTHETASE"/>
    <property type="match status" value="1"/>
</dbReference>